<evidence type="ECO:0000313" key="2">
    <source>
        <dbReference type="Proteomes" id="UP000265489"/>
    </source>
</evidence>
<gene>
    <name evidence="1" type="ORF">DWW32_05530</name>
</gene>
<evidence type="ECO:0008006" key="3">
    <source>
        <dbReference type="Google" id="ProtNLM"/>
    </source>
</evidence>
<dbReference type="Pfam" id="PF14202">
    <property type="entry name" value="TnpW"/>
    <property type="match status" value="1"/>
</dbReference>
<dbReference type="InterPro" id="IPR026990">
    <property type="entry name" value="TnpW"/>
</dbReference>
<sequence length="79" mass="8859">MTKKVDIHSNNETACIADYFIPCKNGKILNYEDACKFGEGTFKTKIGGTIYEVSTHFNPKGTQSVMEQLKKLILSENLI</sequence>
<protein>
    <recommendedName>
        <fullName evidence="3">Transposon-encoded protein TnpW</fullName>
    </recommendedName>
</protein>
<accession>A0A395W734</accession>
<dbReference type="RefSeq" id="WP_118325065.1">
    <property type="nucleotide sequence ID" value="NZ_CATXNH010000094.1"/>
</dbReference>
<dbReference type="AlphaFoldDB" id="A0A395W734"/>
<comment type="caution">
    <text evidence="1">The sequence shown here is derived from an EMBL/GenBank/DDBJ whole genome shotgun (WGS) entry which is preliminary data.</text>
</comment>
<dbReference type="Proteomes" id="UP000265489">
    <property type="component" value="Unassembled WGS sequence"/>
</dbReference>
<name>A0A395W734_9FIRM</name>
<reference evidence="1 2" key="1">
    <citation type="submission" date="2018-08" db="EMBL/GenBank/DDBJ databases">
        <title>A genome reference for cultivated species of the human gut microbiota.</title>
        <authorList>
            <person name="Zou Y."/>
            <person name="Xue W."/>
            <person name="Luo G."/>
        </authorList>
    </citation>
    <scope>NUCLEOTIDE SEQUENCE [LARGE SCALE GENOMIC DNA]</scope>
    <source>
        <strain evidence="1 2">AF15-20</strain>
    </source>
</reference>
<evidence type="ECO:0000313" key="1">
    <source>
        <dbReference type="EMBL" id="RGU91861.1"/>
    </source>
</evidence>
<proteinExistence type="predicted"/>
<dbReference type="GeneID" id="66578690"/>
<dbReference type="EMBL" id="QRYQ01000008">
    <property type="protein sequence ID" value="RGU91861.1"/>
    <property type="molecule type" value="Genomic_DNA"/>
</dbReference>
<organism evidence="1 2">
    <name type="scientific">Holdemanella biformis</name>
    <dbReference type="NCBI Taxonomy" id="1735"/>
    <lineage>
        <taxon>Bacteria</taxon>
        <taxon>Bacillati</taxon>
        <taxon>Bacillota</taxon>
        <taxon>Erysipelotrichia</taxon>
        <taxon>Erysipelotrichales</taxon>
        <taxon>Erysipelotrichaceae</taxon>
        <taxon>Holdemanella</taxon>
    </lineage>
</organism>